<dbReference type="Proteomes" id="UP000466445">
    <property type="component" value="Chromosome"/>
</dbReference>
<dbReference type="KEGG" id="msar:MSAR_13260"/>
<proteinExistence type="predicted"/>
<reference evidence="2 3" key="1">
    <citation type="journal article" date="2019" name="Emerg. Microbes Infect.">
        <title>Comprehensive subspecies identification of 175 nontuberculous mycobacteria species based on 7547 genomic profiles.</title>
        <authorList>
            <person name="Matsumoto Y."/>
            <person name="Kinjo T."/>
            <person name="Motooka D."/>
            <person name="Nabeya D."/>
            <person name="Jung N."/>
            <person name="Uechi K."/>
            <person name="Horii T."/>
            <person name="Iida T."/>
            <person name="Fujita J."/>
            <person name="Nakamura S."/>
        </authorList>
    </citation>
    <scope>NUCLEOTIDE SEQUENCE [LARGE SCALE GENOMIC DNA]</scope>
    <source>
        <strain evidence="2 3">JCM 30395</strain>
    </source>
</reference>
<accession>A0A7I7SNT7</accession>
<keyword evidence="1" id="KW-1133">Transmembrane helix</keyword>
<evidence type="ECO:0000313" key="2">
    <source>
        <dbReference type="EMBL" id="BBY58190.1"/>
    </source>
</evidence>
<dbReference type="RefSeq" id="WP_163695436.1">
    <property type="nucleotide sequence ID" value="NZ_AP022595.1"/>
</dbReference>
<dbReference type="EMBL" id="AP022595">
    <property type="protein sequence ID" value="BBY58190.1"/>
    <property type="molecule type" value="Genomic_DNA"/>
</dbReference>
<evidence type="ECO:0000256" key="1">
    <source>
        <dbReference type="SAM" id="Phobius"/>
    </source>
</evidence>
<keyword evidence="3" id="KW-1185">Reference proteome</keyword>
<evidence type="ECO:0000313" key="3">
    <source>
        <dbReference type="Proteomes" id="UP000466445"/>
    </source>
</evidence>
<dbReference type="AlphaFoldDB" id="A0A7I7SNT7"/>
<feature type="transmembrane region" description="Helical" evidence="1">
    <location>
        <begin position="32"/>
        <end position="52"/>
    </location>
</feature>
<name>A0A7I7SNT7_9MYCO</name>
<organism evidence="2 3">
    <name type="scientific">Mycolicibacterium sarraceniae</name>
    <dbReference type="NCBI Taxonomy" id="1534348"/>
    <lineage>
        <taxon>Bacteria</taxon>
        <taxon>Bacillati</taxon>
        <taxon>Actinomycetota</taxon>
        <taxon>Actinomycetes</taxon>
        <taxon>Mycobacteriales</taxon>
        <taxon>Mycobacteriaceae</taxon>
        <taxon>Mycolicibacterium</taxon>
    </lineage>
</organism>
<keyword evidence="1" id="KW-0472">Membrane</keyword>
<keyword evidence="1" id="KW-0812">Transmembrane</keyword>
<protein>
    <submittedName>
        <fullName evidence="2">Uncharacterized protein</fullName>
    </submittedName>
</protein>
<sequence length="69" mass="7663">MFGPHLRNWWSTPVDYAAQVHYFTQREISTPIQLLIGLGTGFNGVLSLTVLLPTARTPAVARHFCEPAP</sequence>
<gene>
    <name evidence="2" type="ORF">MSAR_13260</name>
</gene>